<keyword evidence="3" id="KW-0804">Transcription</keyword>
<dbReference type="Gene3D" id="1.10.10.10">
    <property type="entry name" value="Winged helix-like DNA-binding domain superfamily/Winged helix DNA-binding domain"/>
    <property type="match status" value="1"/>
</dbReference>
<name>A0A285CM80_9BACI</name>
<dbReference type="NCBIfam" id="NF033788">
    <property type="entry name" value="HTH_metalloreg"/>
    <property type="match status" value="1"/>
</dbReference>
<evidence type="ECO:0000259" key="4">
    <source>
        <dbReference type="PROSITE" id="PS50987"/>
    </source>
</evidence>
<accession>A0A285CM80</accession>
<dbReference type="InterPro" id="IPR001845">
    <property type="entry name" value="HTH_ArsR_DNA-bd_dom"/>
</dbReference>
<keyword evidence="2" id="KW-0238">DNA-binding</keyword>
<dbReference type="OrthoDB" id="9799175at2"/>
<dbReference type="GO" id="GO:0003700">
    <property type="term" value="F:DNA-binding transcription factor activity"/>
    <property type="evidence" value="ECO:0007669"/>
    <property type="project" value="InterPro"/>
</dbReference>
<protein>
    <submittedName>
        <fullName evidence="5">Helix-turn-helix protein</fullName>
    </submittedName>
</protein>
<organism evidence="5 6">
    <name type="scientific">Bacillus oleivorans</name>
    <dbReference type="NCBI Taxonomy" id="1448271"/>
    <lineage>
        <taxon>Bacteria</taxon>
        <taxon>Bacillati</taxon>
        <taxon>Bacillota</taxon>
        <taxon>Bacilli</taxon>
        <taxon>Bacillales</taxon>
        <taxon>Bacillaceae</taxon>
        <taxon>Bacillus</taxon>
    </lineage>
</organism>
<feature type="domain" description="HTH arsR-type" evidence="4">
    <location>
        <begin position="1"/>
        <end position="90"/>
    </location>
</feature>
<dbReference type="EMBL" id="OAOP01000002">
    <property type="protein sequence ID" value="SNX68515.1"/>
    <property type="molecule type" value="Genomic_DNA"/>
</dbReference>
<keyword evidence="1" id="KW-0805">Transcription regulation</keyword>
<dbReference type="SMART" id="SM00418">
    <property type="entry name" value="HTH_ARSR"/>
    <property type="match status" value="1"/>
</dbReference>
<evidence type="ECO:0000256" key="1">
    <source>
        <dbReference type="ARBA" id="ARBA00023015"/>
    </source>
</evidence>
<dbReference type="InterPro" id="IPR051081">
    <property type="entry name" value="HTH_MetalResp_TranReg"/>
</dbReference>
<dbReference type="RefSeq" id="WP_097157740.1">
    <property type="nucleotide sequence ID" value="NZ_JBEPMQ010000001.1"/>
</dbReference>
<dbReference type="SUPFAM" id="SSF46785">
    <property type="entry name" value="Winged helix' DNA-binding domain"/>
    <property type="match status" value="1"/>
</dbReference>
<dbReference type="PRINTS" id="PR00778">
    <property type="entry name" value="HTHARSR"/>
</dbReference>
<dbReference type="InterPro" id="IPR036388">
    <property type="entry name" value="WH-like_DNA-bd_sf"/>
</dbReference>
<evidence type="ECO:0000313" key="5">
    <source>
        <dbReference type="EMBL" id="SNX68515.1"/>
    </source>
</evidence>
<evidence type="ECO:0000256" key="3">
    <source>
        <dbReference type="ARBA" id="ARBA00023163"/>
    </source>
</evidence>
<dbReference type="InterPro" id="IPR036390">
    <property type="entry name" value="WH_DNA-bd_sf"/>
</dbReference>
<proteinExistence type="predicted"/>
<dbReference type="Proteomes" id="UP000219546">
    <property type="component" value="Unassembled WGS sequence"/>
</dbReference>
<dbReference type="PROSITE" id="PS50987">
    <property type="entry name" value="HTH_ARSR_2"/>
    <property type="match status" value="1"/>
</dbReference>
<dbReference type="GO" id="GO:0003677">
    <property type="term" value="F:DNA binding"/>
    <property type="evidence" value="ECO:0007669"/>
    <property type="project" value="UniProtKB-KW"/>
</dbReference>
<dbReference type="InterPro" id="IPR011991">
    <property type="entry name" value="ArsR-like_HTH"/>
</dbReference>
<evidence type="ECO:0000256" key="2">
    <source>
        <dbReference type="ARBA" id="ARBA00023125"/>
    </source>
</evidence>
<gene>
    <name evidence="5" type="ORF">SAMN05877753_102570</name>
</gene>
<keyword evidence="6" id="KW-1185">Reference proteome</keyword>
<dbReference type="PANTHER" id="PTHR33154:SF33">
    <property type="entry name" value="TRANSCRIPTIONAL REPRESSOR SDPR"/>
    <property type="match status" value="1"/>
</dbReference>
<dbReference type="PANTHER" id="PTHR33154">
    <property type="entry name" value="TRANSCRIPTIONAL REGULATOR, ARSR FAMILY"/>
    <property type="match status" value="1"/>
</dbReference>
<reference evidence="5 6" key="1">
    <citation type="submission" date="2017-08" db="EMBL/GenBank/DDBJ databases">
        <authorList>
            <person name="de Groot N.N."/>
        </authorList>
    </citation>
    <scope>NUCLEOTIDE SEQUENCE [LARGE SCALE GENOMIC DNA]</scope>
    <source>
        <strain evidence="5 6">JC228</strain>
    </source>
</reference>
<dbReference type="CDD" id="cd00090">
    <property type="entry name" value="HTH_ARSR"/>
    <property type="match status" value="1"/>
</dbReference>
<evidence type="ECO:0000313" key="6">
    <source>
        <dbReference type="Proteomes" id="UP000219546"/>
    </source>
</evidence>
<sequence>MTDIYRALSDSIRRQILQMLSRREYTQSEIVECFTISQPAIKKHLNILEEEQLILVRKEGKYRYYRLNKESFEKSYSMLQKELELILDYKLMKLKNYLEEENE</sequence>
<dbReference type="AlphaFoldDB" id="A0A285CM80"/>
<dbReference type="Pfam" id="PF01022">
    <property type="entry name" value="HTH_5"/>
    <property type="match status" value="1"/>
</dbReference>